<gene>
    <name evidence="3" type="ORF">RDI58_010019</name>
</gene>
<dbReference type="EMBL" id="JBANQN010000004">
    <property type="protein sequence ID" value="KAK6790938.1"/>
    <property type="molecule type" value="Genomic_DNA"/>
</dbReference>
<evidence type="ECO:0000256" key="2">
    <source>
        <dbReference type="SAM" id="SignalP"/>
    </source>
</evidence>
<evidence type="ECO:0008006" key="5">
    <source>
        <dbReference type="Google" id="ProtNLM"/>
    </source>
</evidence>
<dbReference type="Proteomes" id="UP001371456">
    <property type="component" value="Unassembled WGS sequence"/>
</dbReference>
<feature type="compositionally biased region" description="Pro residues" evidence="1">
    <location>
        <begin position="44"/>
        <end position="53"/>
    </location>
</feature>
<evidence type="ECO:0000313" key="3">
    <source>
        <dbReference type="EMBL" id="KAK6790938.1"/>
    </source>
</evidence>
<reference evidence="3 4" key="1">
    <citation type="submission" date="2024-02" db="EMBL/GenBank/DDBJ databases">
        <title>de novo genome assembly of Solanum bulbocastanum strain 11H21.</title>
        <authorList>
            <person name="Hosaka A.J."/>
        </authorList>
    </citation>
    <scope>NUCLEOTIDE SEQUENCE [LARGE SCALE GENOMIC DNA]</scope>
    <source>
        <tissue evidence="3">Young leaves</tissue>
    </source>
</reference>
<protein>
    <recommendedName>
        <fullName evidence="5">Secreted protein</fullName>
    </recommendedName>
</protein>
<organism evidence="3 4">
    <name type="scientific">Solanum bulbocastanum</name>
    <name type="common">Wild potato</name>
    <dbReference type="NCBI Taxonomy" id="147425"/>
    <lineage>
        <taxon>Eukaryota</taxon>
        <taxon>Viridiplantae</taxon>
        <taxon>Streptophyta</taxon>
        <taxon>Embryophyta</taxon>
        <taxon>Tracheophyta</taxon>
        <taxon>Spermatophyta</taxon>
        <taxon>Magnoliopsida</taxon>
        <taxon>eudicotyledons</taxon>
        <taxon>Gunneridae</taxon>
        <taxon>Pentapetalae</taxon>
        <taxon>asterids</taxon>
        <taxon>lamiids</taxon>
        <taxon>Solanales</taxon>
        <taxon>Solanaceae</taxon>
        <taxon>Solanoideae</taxon>
        <taxon>Solaneae</taxon>
        <taxon>Solanum</taxon>
    </lineage>
</organism>
<feature type="region of interest" description="Disordered" evidence="1">
    <location>
        <begin position="41"/>
        <end position="67"/>
    </location>
</feature>
<dbReference type="AlphaFoldDB" id="A0AAN8TM22"/>
<sequence length="146" mass="15143">MRMIVIYILAFLAIQEVAILQNSFTEIATLGVEMWPTAVSALRPAPPPPPPPKAADKSGHRSSPTPSETLLVTNIKASFIKVICTLIGLVQYGGGGGNNVDLARWPVIGPPFGGGGGGGGIGLRRAETASSDHIPIPIEALCIPLL</sequence>
<feature type="signal peptide" evidence="2">
    <location>
        <begin position="1"/>
        <end position="19"/>
    </location>
</feature>
<feature type="chain" id="PRO_5042830118" description="Secreted protein" evidence="2">
    <location>
        <begin position="20"/>
        <end position="146"/>
    </location>
</feature>
<evidence type="ECO:0000313" key="4">
    <source>
        <dbReference type="Proteomes" id="UP001371456"/>
    </source>
</evidence>
<keyword evidence="2" id="KW-0732">Signal</keyword>
<name>A0AAN8TM22_SOLBU</name>
<comment type="caution">
    <text evidence="3">The sequence shown here is derived from an EMBL/GenBank/DDBJ whole genome shotgun (WGS) entry which is preliminary data.</text>
</comment>
<accession>A0AAN8TM22</accession>
<proteinExistence type="predicted"/>
<keyword evidence="4" id="KW-1185">Reference proteome</keyword>
<evidence type="ECO:0000256" key="1">
    <source>
        <dbReference type="SAM" id="MobiDB-lite"/>
    </source>
</evidence>